<proteinExistence type="predicted"/>
<keyword evidence="1" id="KW-1133">Transmembrane helix</keyword>
<feature type="transmembrane region" description="Helical" evidence="1">
    <location>
        <begin position="67"/>
        <end position="87"/>
    </location>
</feature>
<dbReference type="EMBL" id="LN614830">
    <property type="protein sequence ID" value="CEG60536.1"/>
    <property type="molecule type" value="Genomic_DNA"/>
</dbReference>
<dbReference type="HOGENOM" id="CLU_2467946_0_0_6"/>
<dbReference type="KEGG" id="tmc:LMI_1225"/>
<organism evidence="2 4">
    <name type="scientific">Legionella micdadei</name>
    <name type="common">Tatlockia micdadei</name>
    <dbReference type="NCBI Taxonomy" id="451"/>
    <lineage>
        <taxon>Bacteria</taxon>
        <taxon>Pseudomonadati</taxon>
        <taxon>Pseudomonadota</taxon>
        <taxon>Gammaproteobacteria</taxon>
        <taxon>Legionellales</taxon>
        <taxon>Legionellaceae</taxon>
        <taxon>Legionella</taxon>
    </lineage>
</organism>
<dbReference type="Proteomes" id="UP000182998">
    <property type="component" value="Unassembled WGS sequence"/>
</dbReference>
<reference evidence="3 5" key="3">
    <citation type="submission" date="2016-10" db="EMBL/GenBank/DDBJ databases">
        <authorList>
            <person name="Varghese N."/>
            <person name="Submissions S."/>
        </authorList>
    </citation>
    <scope>NUCLEOTIDE SEQUENCE [LARGE SCALE GENOMIC DNA]</scope>
    <source>
        <strain evidence="3 5">ATCC 33218</strain>
    </source>
</reference>
<evidence type="ECO:0000313" key="5">
    <source>
        <dbReference type="Proteomes" id="UP000182998"/>
    </source>
</evidence>
<accession>A0A098GGC8</accession>
<evidence type="ECO:0000313" key="3">
    <source>
        <dbReference type="EMBL" id="SCX80957.1"/>
    </source>
</evidence>
<reference evidence="2" key="2">
    <citation type="submission" date="2014-09" db="EMBL/GenBank/DDBJ databases">
        <authorList>
            <person name="GOMEZ-VALERO Laura"/>
        </authorList>
    </citation>
    <scope>NUCLEOTIDE SEQUENCE</scope>
    <source>
        <strain evidence="2">ATCC33218</strain>
    </source>
</reference>
<keyword evidence="1" id="KW-0472">Membrane</keyword>
<dbReference type="AlphaFoldDB" id="A0A098GGC8"/>
<evidence type="ECO:0000313" key="2">
    <source>
        <dbReference type="EMBL" id="CEG60536.1"/>
    </source>
</evidence>
<keyword evidence="5" id="KW-1185">Reference proteome</keyword>
<name>A0A098GGC8_LEGMI</name>
<dbReference type="Gene3D" id="3.90.20.10">
    <property type="match status" value="1"/>
</dbReference>
<reference evidence="4" key="1">
    <citation type="submission" date="2014-09" db="EMBL/GenBank/DDBJ databases">
        <authorList>
            <person name="Gomez-Valero L."/>
        </authorList>
    </citation>
    <scope>NUCLEOTIDE SEQUENCE [LARGE SCALE GENOMIC DNA]</scope>
    <source>
        <strain evidence="4">ATCC33218</strain>
    </source>
</reference>
<protein>
    <submittedName>
        <fullName evidence="2">Uncharacterized protein</fullName>
    </submittedName>
</protein>
<evidence type="ECO:0000256" key="1">
    <source>
        <dbReference type="SAM" id="Phobius"/>
    </source>
</evidence>
<sequence length="88" mass="10502">MTEHKDMISSEEARLMLLDQKNADFHQTLLRIEKRLDNLESHMDNRFSEIGSRFDKLDSRIDSNFKWILAFILPGILGIIGFIIYRWF</sequence>
<dbReference type="EMBL" id="FMVN01000001">
    <property type="protein sequence ID" value="SCX80957.1"/>
    <property type="molecule type" value="Genomic_DNA"/>
</dbReference>
<evidence type="ECO:0000313" key="4">
    <source>
        <dbReference type="Proteomes" id="UP000032414"/>
    </source>
</evidence>
<gene>
    <name evidence="2" type="ORF">LMI_1225</name>
    <name evidence="3" type="ORF">SAMN02982997_00118</name>
</gene>
<dbReference type="Proteomes" id="UP000032414">
    <property type="component" value="Chromosome I"/>
</dbReference>
<keyword evidence="1" id="KW-0812">Transmembrane</keyword>